<keyword evidence="3" id="KW-0285">Flavoprotein</keyword>
<dbReference type="InterPro" id="IPR050775">
    <property type="entry name" value="FAD-binding_Monooxygenases"/>
</dbReference>
<protein>
    <submittedName>
        <fullName evidence="8">Putative Cyclopentanone 1,2-monooxygenase</fullName>
    </submittedName>
</protein>
<keyword evidence="7 8" id="KW-0503">Monooxygenase</keyword>
<dbReference type="PANTHER" id="PTHR43098">
    <property type="entry name" value="L-ORNITHINE N(5)-MONOOXYGENASE-RELATED"/>
    <property type="match status" value="1"/>
</dbReference>
<organism evidence="8 9">
    <name type="scientific">Marssonina brunnea f. sp. multigermtubi (strain MB_m1)</name>
    <name type="common">Marssonina leaf spot fungus</name>
    <dbReference type="NCBI Taxonomy" id="1072389"/>
    <lineage>
        <taxon>Eukaryota</taxon>
        <taxon>Fungi</taxon>
        <taxon>Dikarya</taxon>
        <taxon>Ascomycota</taxon>
        <taxon>Pezizomycotina</taxon>
        <taxon>Leotiomycetes</taxon>
        <taxon>Helotiales</taxon>
        <taxon>Drepanopezizaceae</taxon>
        <taxon>Drepanopeziza</taxon>
    </lineage>
</organism>
<evidence type="ECO:0000313" key="8">
    <source>
        <dbReference type="EMBL" id="EKD19123.1"/>
    </source>
</evidence>
<name>K1XE56_MARBU</name>
<evidence type="ECO:0000313" key="9">
    <source>
        <dbReference type="Proteomes" id="UP000006753"/>
    </source>
</evidence>
<evidence type="ECO:0000256" key="6">
    <source>
        <dbReference type="ARBA" id="ARBA00023002"/>
    </source>
</evidence>
<dbReference type="PANTHER" id="PTHR43098:SF3">
    <property type="entry name" value="L-ORNITHINE N(5)-MONOOXYGENASE-RELATED"/>
    <property type="match status" value="1"/>
</dbReference>
<dbReference type="InterPro" id="IPR036188">
    <property type="entry name" value="FAD/NAD-bd_sf"/>
</dbReference>
<keyword evidence="4" id="KW-0274">FAD</keyword>
<dbReference type="OrthoDB" id="66881at2759"/>
<sequence>MSQEKVKIVNVNQSPIVEVTAQGLKHAGGLEELDILVLATGFDSVTGYLARLDIRGTIGATIANHWKDGTRTSMGIAIPAFPNMFFLYGPHAPTSFSNDPRCTQFQGEFVEKAIRLATAKRITRLESTPATEADWTRRMCEKWDATLFPMAKSWYQGANIPGRRVEPLNW</sequence>
<dbReference type="GO" id="GO:0004497">
    <property type="term" value="F:monooxygenase activity"/>
    <property type="evidence" value="ECO:0007669"/>
    <property type="project" value="UniProtKB-KW"/>
</dbReference>
<evidence type="ECO:0000256" key="1">
    <source>
        <dbReference type="ARBA" id="ARBA00001974"/>
    </source>
</evidence>
<dbReference type="Proteomes" id="UP000006753">
    <property type="component" value="Unassembled WGS sequence"/>
</dbReference>
<dbReference type="InParanoid" id="K1XE56"/>
<dbReference type="STRING" id="1072389.K1XE56"/>
<dbReference type="EMBL" id="JH921431">
    <property type="protein sequence ID" value="EKD19123.1"/>
    <property type="molecule type" value="Genomic_DNA"/>
</dbReference>
<dbReference type="KEGG" id="mbe:MBM_02360"/>
<comment type="cofactor">
    <cofactor evidence="1">
        <name>FAD</name>
        <dbReference type="ChEBI" id="CHEBI:57692"/>
    </cofactor>
</comment>
<dbReference type="RefSeq" id="XP_007290249.1">
    <property type="nucleotide sequence ID" value="XM_007290187.1"/>
</dbReference>
<dbReference type="Gene3D" id="3.50.50.60">
    <property type="entry name" value="FAD/NAD(P)-binding domain"/>
    <property type="match status" value="1"/>
</dbReference>
<dbReference type="SUPFAM" id="SSF51905">
    <property type="entry name" value="FAD/NAD(P)-binding domain"/>
    <property type="match status" value="1"/>
</dbReference>
<dbReference type="GeneID" id="18758295"/>
<evidence type="ECO:0000256" key="5">
    <source>
        <dbReference type="ARBA" id="ARBA00022857"/>
    </source>
</evidence>
<evidence type="ECO:0000256" key="3">
    <source>
        <dbReference type="ARBA" id="ARBA00022630"/>
    </source>
</evidence>
<comment type="similarity">
    <text evidence="2">Belongs to the FAD-binding monooxygenase family.</text>
</comment>
<dbReference type="OMA" id="INDCAND"/>
<keyword evidence="9" id="KW-1185">Reference proteome</keyword>
<gene>
    <name evidence="8" type="ORF">MBM_02360</name>
</gene>
<keyword evidence="6" id="KW-0560">Oxidoreductase</keyword>
<dbReference type="AlphaFoldDB" id="K1XE56"/>
<dbReference type="eggNOG" id="KOG1399">
    <property type="taxonomic scope" value="Eukaryota"/>
</dbReference>
<keyword evidence="5" id="KW-0521">NADP</keyword>
<accession>K1XE56</accession>
<dbReference type="HOGENOM" id="CLU_006937_2_1_1"/>
<evidence type="ECO:0000256" key="2">
    <source>
        <dbReference type="ARBA" id="ARBA00010139"/>
    </source>
</evidence>
<evidence type="ECO:0000256" key="4">
    <source>
        <dbReference type="ARBA" id="ARBA00022827"/>
    </source>
</evidence>
<reference evidence="8 9" key="1">
    <citation type="journal article" date="2012" name="BMC Genomics">
        <title>Sequencing the genome of Marssonina brunnea reveals fungus-poplar co-evolution.</title>
        <authorList>
            <person name="Zhu S."/>
            <person name="Cao Y.-Z."/>
            <person name="Jiang C."/>
            <person name="Tan B.-Y."/>
            <person name="Wang Z."/>
            <person name="Feng S."/>
            <person name="Zhang L."/>
            <person name="Su X.-H."/>
            <person name="Brejova B."/>
            <person name="Vinar T."/>
            <person name="Xu M."/>
            <person name="Wang M.-X."/>
            <person name="Zhang S.-G."/>
            <person name="Huang M.-R."/>
            <person name="Wu R."/>
            <person name="Zhou Y."/>
        </authorList>
    </citation>
    <scope>NUCLEOTIDE SEQUENCE [LARGE SCALE GENOMIC DNA]</scope>
    <source>
        <strain evidence="8 9">MB_m1</strain>
    </source>
</reference>
<proteinExistence type="inferred from homology"/>
<evidence type="ECO:0000256" key="7">
    <source>
        <dbReference type="ARBA" id="ARBA00023033"/>
    </source>
</evidence>